<dbReference type="Proteomes" id="UP000515156">
    <property type="component" value="Unplaced"/>
</dbReference>
<dbReference type="GO" id="GO:0016020">
    <property type="term" value="C:membrane"/>
    <property type="evidence" value="ECO:0007669"/>
    <property type="project" value="UniProtKB-SubCell"/>
</dbReference>
<name>A0A6P7WQ16_9AMPH</name>
<dbReference type="SUPFAM" id="SSF54236">
    <property type="entry name" value="Ubiquitin-like"/>
    <property type="match status" value="1"/>
</dbReference>
<sequence length="171" mass="19223">PPLPPSPHPSENLHATPSSTAPGSAETIVLRLKFLNDTERLVRVRPEDTIGCLKRTFFPGQEQQVRLIYQGQLLRDDEQTVSSLHLSNNSVLHCHISPYVTPQTPADAEATDQAHASLNMGNLMMPLFLFMLALLWYLQIEYHQYFMPSATVCLASITVVFSLVAFSVYRR</sequence>
<keyword evidence="8" id="KW-0539">Nucleus</keyword>
<feature type="domain" description="Ubiquitin-like" evidence="12">
    <location>
        <begin position="28"/>
        <end position="93"/>
    </location>
</feature>
<evidence type="ECO:0000256" key="3">
    <source>
        <dbReference type="ARBA" id="ARBA00004496"/>
    </source>
</evidence>
<feature type="non-terminal residue" evidence="14">
    <location>
        <position position="1"/>
    </location>
</feature>
<keyword evidence="6 11" id="KW-1133">Transmembrane helix</keyword>
<dbReference type="Pfam" id="PF00240">
    <property type="entry name" value="ubiquitin"/>
    <property type="match status" value="1"/>
</dbReference>
<proteinExistence type="predicted"/>
<evidence type="ECO:0000256" key="7">
    <source>
        <dbReference type="ARBA" id="ARBA00023136"/>
    </source>
</evidence>
<dbReference type="GO" id="GO:0005737">
    <property type="term" value="C:cytoplasm"/>
    <property type="evidence" value="ECO:0007669"/>
    <property type="project" value="UniProtKB-SubCell"/>
</dbReference>
<evidence type="ECO:0000256" key="2">
    <source>
        <dbReference type="ARBA" id="ARBA00004141"/>
    </source>
</evidence>
<comment type="subcellular location">
    <subcellularLocation>
        <location evidence="3">Cytoplasm</location>
    </subcellularLocation>
    <subcellularLocation>
        <location evidence="2">Membrane</location>
        <topology evidence="2">Multi-pass membrane protein</topology>
    </subcellularLocation>
    <subcellularLocation>
        <location evidence="1">Nucleus</location>
    </subcellularLocation>
</comment>
<dbReference type="OrthoDB" id="161999at2759"/>
<dbReference type="PANTHER" id="PTHR14557:SF3">
    <property type="entry name" value="TRANSMEMBRANE AND UBIQUITIN-LIKE DOMAIN-CONTAINING PROTEIN 1"/>
    <property type="match status" value="1"/>
</dbReference>
<dbReference type="GO" id="GO:0036503">
    <property type="term" value="P:ERAD pathway"/>
    <property type="evidence" value="ECO:0007669"/>
    <property type="project" value="InterPro"/>
</dbReference>
<dbReference type="GeneID" id="115459613"/>
<evidence type="ECO:0000256" key="9">
    <source>
        <dbReference type="ARBA" id="ARBA00039931"/>
    </source>
</evidence>
<dbReference type="Gene3D" id="3.10.20.90">
    <property type="entry name" value="Phosphatidylinositol 3-kinase Catalytic Subunit, Chain A, domain 1"/>
    <property type="match status" value="1"/>
</dbReference>
<evidence type="ECO:0000313" key="13">
    <source>
        <dbReference type="Proteomes" id="UP000515156"/>
    </source>
</evidence>
<protein>
    <recommendedName>
        <fullName evidence="9">Transmembrane and ubiquitin-like domain-containing protein 1</fullName>
    </recommendedName>
</protein>
<evidence type="ECO:0000256" key="1">
    <source>
        <dbReference type="ARBA" id="ARBA00004123"/>
    </source>
</evidence>
<evidence type="ECO:0000256" key="11">
    <source>
        <dbReference type="SAM" id="Phobius"/>
    </source>
</evidence>
<evidence type="ECO:0000256" key="6">
    <source>
        <dbReference type="ARBA" id="ARBA00022989"/>
    </source>
</evidence>
<dbReference type="PROSITE" id="PS50053">
    <property type="entry name" value="UBIQUITIN_2"/>
    <property type="match status" value="1"/>
</dbReference>
<evidence type="ECO:0000256" key="5">
    <source>
        <dbReference type="ARBA" id="ARBA00022692"/>
    </source>
</evidence>
<dbReference type="InParanoid" id="A0A6P7WQ16"/>
<feature type="region of interest" description="Disordered" evidence="10">
    <location>
        <begin position="1"/>
        <end position="22"/>
    </location>
</feature>
<evidence type="ECO:0000256" key="8">
    <source>
        <dbReference type="ARBA" id="ARBA00023242"/>
    </source>
</evidence>
<dbReference type="AlphaFoldDB" id="A0A6P7WQ16"/>
<dbReference type="KEGG" id="muo:115459613"/>
<dbReference type="InterPro" id="IPR029071">
    <property type="entry name" value="Ubiquitin-like_domsf"/>
</dbReference>
<keyword evidence="4" id="KW-0963">Cytoplasm</keyword>
<evidence type="ECO:0000259" key="12">
    <source>
        <dbReference type="PROSITE" id="PS50053"/>
    </source>
</evidence>
<dbReference type="InterPro" id="IPR040352">
    <property type="entry name" value="TMUB1/2"/>
</dbReference>
<dbReference type="PANTHER" id="PTHR14557">
    <property type="entry name" value="PROTEIN C7ORF21"/>
    <property type="match status" value="1"/>
</dbReference>
<keyword evidence="13" id="KW-1185">Reference proteome</keyword>
<dbReference type="GO" id="GO:0005634">
    <property type="term" value="C:nucleus"/>
    <property type="evidence" value="ECO:0007669"/>
    <property type="project" value="UniProtKB-SubCell"/>
</dbReference>
<dbReference type="CTD" id="83590"/>
<reference evidence="14" key="1">
    <citation type="submission" date="2025-08" db="UniProtKB">
        <authorList>
            <consortium name="RefSeq"/>
        </authorList>
    </citation>
    <scope>IDENTIFICATION</scope>
</reference>
<keyword evidence="5 11" id="KW-0812">Transmembrane</keyword>
<dbReference type="InterPro" id="IPR000626">
    <property type="entry name" value="Ubiquitin-like_dom"/>
</dbReference>
<keyword evidence="7 11" id="KW-0472">Membrane</keyword>
<evidence type="ECO:0000313" key="14">
    <source>
        <dbReference type="RefSeq" id="XP_030045282.1"/>
    </source>
</evidence>
<evidence type="ECO:0000256" key="10">
    <source>
        <dbReference type="SAM" id="MobiDB-lite"/>
    </source>
</evidence>
<gene>
    <name evidence="14" type="primary">TMUB1</name>
</gene>
<feature type="compositionally biased region" description="Polar residues" evidence="10">
    <location>
        <begin position="13"/>
        <end position="22"/>
    </location>
</feature>
<dbReference type="FunCoup" id="A0A6P7WQ16">
    <property type="interactions" value="482"/>
</dbReference>
<feature type="transmembrane region" description="Helical" evidence="11">
    <location>
        <begin position="146"/>
        <end position="169"/>
    </location>
</feature>
<feature type="transmembrane region" description="Helical" evidence="11">
    <location>
        <begin position="123"/>
        <end position="140"/>
    </location>
</feature>
<dbReference type="RefSeq" id="XP_030045282.1">
    <property type="nucleotide sequence ID" value="XM_030189422.1"/>
</dbReference>
<dbReference type="SMART" id="SM00213">
    <property type="entry name" value="UBQ"/>
    <property type="match status" value="1"/>
</dbReference>
<organism evidence="13 14">
    <name type="scientific">Microcaecilia unicolor</name>
    <dbReference type="NCBI Taxonomy" id="1415580"/>
    <lineage>
        <taxon>Eukaryota</taxon>
        <taxon>Metazoa</taxon>
        <taxon>Chordata</taxon>
        <taxon>Craniata</taxon>
        <taxon>Vertebrata</taxon>
        <taxon>Euteleostomi</taxon>
        <taxon>Amphibia</taxon>
        <taxon>Gymnophiona</taxon>
        <taxon>Siphonopidae</taxon>
        <taxon>Microcaecilia</taxon>
    </lineage>
</organism>
<evidence type="ECO:0000256" key="4">
    <source>
        <dbReference type="ARBA" id="ARBA00022490"/>
    </source>
</evidence>
<accession>A0A6P7WQ16</accession>